<evidence type="ECO:0000313" key="4">
    <source>
        <dbReference type="Proteomes" id="UP001497457"/>
    </source>
</evidence>
<dbReference type="Pfam" id="PF24523">
    <property type="entry name" value="DUF7595"/>
    <property type="match status" value="1"/>
</dbReference>
<evidence type="ECO:0000259" key="2">
    <source>
        <dbReference type="Pfam" id="PF24523"/>
    </source>
</evidence>
<name>A0ABC8WK61_9POAL</name>
<evidence type="ECO:0000313" key="3">
    <source>
        <dbReference type="EMBL" id="CAL4911090.1"/>
    </source>
</evidence>
<keyword evidence="4" id="KW-1185">Reference proteome</keyword>
<dbReference type="PANTHER" id="PTHR35828">
    <property type="entry name" value="OS08G0203800 PROTEIN-RELATED"/>
    <property type="match status" value="1"/>
</dbReference>
<dbReference type="AlphaFoldDB" id="A0ABC8WK61"/>
<accession>A0ABC8WK61</accession>
<dbReference type="PANTHER" id="PTHR35828:SF23">
    <property type="entry name" value="F-BOX DOMAIN-CONTAINING PROTEIN"/>
    <property type="match status" value="1"/>
</dbReference>
<proteinExistence type="predicted"/>
<dbReference type="EMBL" id="OZ075122">
    <property type="protein sequence ID" value="CAL4911090.1"/>
    <property type="molecule type" value="Genomic_DNA"/>
</dbReference>
<reference evidence="3" key="1">
    <citation type="submission" date="2024-10" db="EMBL/GenBank/DDBJ databases">
        <authorList>
            <person name="Ryan C."/>
        </authorList>
    </citation>
    <scope>NUCLEOTIDE SEQUENCE [LARGE SCALE GENOMIC DNA]</scope>
</reference>
<organism evidence="3 4">
    <name type="scientific">Urochloa decumbens</name>
    <dbReference type="NCBI Taxonomy" id="240449"/>
    <lineage>
        <taxon>Eukaryota</taxon>
        <taxon>Viridiplantae</taxon>
        <taxon>Streptophyta</taxon>
        <taxon>Embryophyta</taxon>
        <taxon>Tracheophyta</taxon>
        <taxon>Spermatophyta</taxon>
        <taxon>Magnoliopsida</taxon>
        <taxon>Liliopsida</taxon>
        <taxon>Poales</taxon>
        <taxon>Poaceae</taxon>
        <taxon>PACMAD clade</taxon>
        <taxon>Panicoideae</taxon>
        <taxon>Panicodae</taxon>
        <taxon>Paniceae</taxon>
        <taxon>Melinidinae</taxon>
        <taxon>Urochloa</taxon>
    </lineage>
</organism>
<evidence type="ECO:0000256" key="1">
    <source>
        <dbReference type="SAM" id="MobiDB-lite"/>
    </source>
</evidence>
<gene>
    <name evidence="3" type="ORF">URODEC1_LOCUS14778</name>
</gene>
<feature type="domain" description="DUF7595" evidence="2">
    <location>
        <begin position="123"/>
        <end position="391"/>
    </location>
</feature>
<sequence>MAIAAADVHGTQKRRQHKVTPAPLPTDMVLEIARRTDPPTLARLAAACKDLRRHITDPSFRSRRLGLRHGERFAPPSCLLRGQLVCRWDKDLYLEDNTTPAAANGAKSVVAADLFNGADDELCLPVAARGGLVLIRVINPKNHVIGAETTVRVCSAATGRSQSLAPGPAFPGHHVLLVGDGANGGGEVGRPFKVLKVGSTTSALQIQTFSSERGTWGPKTMIPSPFQTSCNSLSPKPGAYLVVGDAVYWLCRDDNSFYVFKLDISGEARLTMTKLPPSFHRECGLPRGRSVPHVLLATAWAAGSPVVLVANHGRISTWTMTTSGQTARWTDKPHVVVEYEAMERLIDGVLDRQLGTVRLEWFAEMTGVVLLSTPRYGFFWLDLQSGYIIRHYSRSLGLRTYPYEMDYLSL</sequence>
<dbReference type="Proteomes" id="UP001497457">
    <property type="component" value="Chromosome 12b"/>
</dbReference>
<dbReference type="SUPFAM" id="SSF81383">
    <property type="entry name" value="F-box domain"/>
    <property type="match status" value="1"/>
</dbReference>
<protein>
    <recommendedName>
        <fullName evidence="2">DUF7595 domain-containing protein</fullName>
    </recommendedName>
</protein>
<dbReference type="InterPro" id="IPR036047">
    <property type="entry name" value="F-box-like_dom_sf"/>
</dbReference>
<feature type="region of interest" description="Disordered" evidence="1">
    <location>
        <begin position="1"/>
        <end position="22"/>
    </location>
</feature>
<dbReference type="InterPro" id="IPR056016">
    <property type="entry name" value="DUF7595"/>
</dbReference>